<organism evidence="1 2">
    <name type="scientific">Melia azedarach</name>
    <name type="common">Chinaberry tree</name>
    <dbReference type="NCBI Taxonomy" id="155640"/>
    <lineage>
        <taxon>Eukaryota</taxon>
        <taxon>Viridiplantae</taxon>
        <taxon>Streptophyta</taxon>
        <taxon>Embryophyta</taxon>
        <taxon>Tracheophyta</taxon>
        <taxon>Spermatophyta</taxon>
        <taxon>Magnoliopsida</taxon>
        <taxon>eudicotyledons</taxon>
        <taxon>Gunneridae</taxon>
        <taxon>Pentapetalae</taxon>
        <taxon>rosids</taxon>
        <taxon>malvids</taxon>
        <taxon>Sapindales</taxon>
        <taxon>Meliaceae</taxon>
        <taxon>Melia</taxon>
    </lineage>
</organism>
<dbReference type="Proteomes" id="UP001164539">
    <property type="component" value="Chromosome 10"/>
</dbReference>
<keyword evidence="2" id="KW-1185">Reference proteome</keyword>
<reference evidence="1 2" key="1">
    <citation type="journal article" date="2023" name="Science">
        <title>Complex scaffold remodeling in plant triterpene biosynthesis.</title>
        <authorList>
            <person name="De La Pena R."/>
            <person name="Hodgson H."/>
            <person name="Liu J.C."/>
            <person name="Stephenson M.J."/>
            <person name="Martin A.C."/>
            <person name="Owen C."/>
            <person name="Harkess A."/>
            <person name="Leebens-Mack J."/>
            <person name="Jimenez L.E."/>
            <person name="Osbourn A."/>
            <person name="Sattely E.S."/>
        </authorList>
    </citation>
    <scope>NUCLEOTIDE SEQUENCE [LARGE SCALE GENOMIC DNA]</scope>
    <source>
        <strain evidence="2">cv. JPN11</strain>
        <tissue evidence="1">Leaf</tissue>
    </source>
</reference>
<name>A0ACC1XDW1_MELAZ</name>
<proteinExistence type="predicted"/>
<gene>
    <name evidence="1" type="ORF">OWV82_019428</name>
</gene>
<dbReference type="EMBL" id="CM051403">
    <property type="protein sequence ID" value="KAJ4709671.1"/>
    <property type="molecule type" value="Genomic_DNA"/>
</dbReference>
<accession>A0ACC1XDW1</accession>
<evidence type="ECO:0000313" key="2">
    <source>
        <dbReference type="Proteomes" id="UP001164539"/>
    </source>
</evidence>
<protein>
    <submittedName>
        <fullName evidence="1">Uncharacterized protein</fullName>
    </submittedName>
</protein>
<evidence type="ECO:0000313" key="1">
    <source>
        <dbReference type="EMBL" id="KAJ4709671.1"/>
    </source>
</evidence>
<comment type="caution">
    <text evidence="1">The sequence shown here is derived from an EMBL/GenBank/DDBJ whole genome shotgun (WGS) entry which is preliminary data.</text>
</comment>
<sequence length="1458" mass="158243">MAFDQNSIPQDLRPLNVARTVAEEPRIAVATTTNQGFFPNPSHDSGSPSSIPVFYPATVPDAGFLSLGYGNAVAAAAGQGAATSAWGSRVPVLTPVAHASGNPVVGYGYSPNLGNRVFSNAVDQAGNDMGPGFAYGQNLGGRVVSGGSGSDQVTSNSDVALGYCLNPNLGSRGSGSGVDQASDEGGDDSVSGKKVKFLCSFGGKILPRPSDGVLRYVGGQTRIISVRRDVNFDELVQKMTDTYGQPVVIKYQLPDEDLDALVSVSCPDDLDNMMDEYEKLLERSSDGSAKLRVFLFSALEFDPSGMMHFGDVHDSGLRYVEAVNGITEGGGGGGGITRKESMASQTSTQNSDFSGTEAVDGLLLSQGEANGPPSTSILSPRGNSGSSLDTAPKMVIVDPNPAIYADPSAVSLGIPVMKSGAPQTLSSQPEVESERVPLTIAQQQMGIDLLQHGADIPPPGPYMQAYADPRQEVINRADYVHFTPQMGFPGQLLGHAANVHNQPHLRDNAAGLNSQQFVPAMHMTMTASSHVGIRPTMVMQPQQTLLEQYPDETTYGTRVVQLPLEQSYNMYPAQVPPAVVGGAYGWPQIPQAEHVVISDGAVPHQHVIIPQKIPKLDDCHMCQKALPHAHSDPMTQEQRDSAASSISDSNSVYRSLRLEDAMRTRPVNRVMVTGALGEGIVEQGAGPQMRVFSHMDHQVGVPQSESLGFSQNVEAQRENERIFQKMECTDHPRAPVTQGAMGLVGEVPSSYGGFVGAVSPSHVNSDIPRVGIVHVKSSERLVHEHPKENSSKLTAVVSKEDAVSPSTSSEHLRPIDGMMEALRVWHTEFNVNNEQNKLPVDKFRKEDIMDGRLQHLAGDEVLLDNTFCQPGMVLETNQMKATEVLPCSSTDVPYMNRPLESYEVAQPPVLGNPLSYQKSNVGTQHLDSGEVRYISPPFSAAEPANLVDRIPPAADWKEEISQLQPKIVLNNAEAVTANVNMSSLSPSGRAGDAQDSSNSLFSNQDPWNFRQDTQFPPPKPNKFATKKEVFLPRDPFNENRLGNVGELITDAQLENAFYQPYSDANKDINSERTSSQKGSAEELIKQELQAVAEGVAASVFQSATHSNRDLSMQVNDESVYGNNQEREVQESDVERQHKAKLEGIRNKVPDKTNVGFPVSDGIGRLQIIKNSDLEELRELGSGTFGTVYHGKWRGTDVAIKRINDRCFAGKPSEQERMIDDFWNEAIKLADLHHPNVVAFYGVVLDGPGGSVATVTEYMVNGSLRNALQKNERSLDKRKRLLIAMDVAFGMEYLHGKNIVHFDLKSDNLLVNLRDPHRPICKVGDLGLSKVKCQTLISGGVRGTLPWMAPELLNGSSSLVSEKVDVFSFGIVLWELLTGEEPYADLHYGAIIGGIVSNTLRPPIPESCDPEWRSLMERCWSSEPSERPSFTEIANELRSMTAKIPPKGQQNMQQPQVQK</sequence>